<organism evidence="3 4">
    <name type="scientific">Dryococelus australis</name>
    <dbReference type="NCBI Taxonomy" id="614101"/>
    <lineage>
        <taxon>Eukaryota</taxon>
        <taxon>Metazoa</taxon>
        <taxon>Ecdysozoa</taxon>
        <taxon>Arthropoda</taxon>
        <taxon>Hexapoda</taxon>
        <taxon>Insecta</taxon>
        <taxon>Pterygota</taxon>
        <taxon>Neoptera</taxon>
        <taxon>Polyneoptera</taxon>
        <taxon>Phasmatodea</taxon>
        <taxon>Verophasmatodea</taxon>
        <taxon>Anareolatae</taxon>
        <taxon>Phasmatidae</taxon>
        <taxon>Eurycanthinae</taxon>
        <taxon>Dryococelus</taxon>
    </lineage>
</organism>
<dbReference type="SUPFAM" id="SSF46689">
    <property type="entry name" value="Homeodomain-like"/>
    <property type="match status" value="1"/>
</dbReference>
<accession>A0ABQ9GZY7</accession>
<comment type="caution">
    <text evidence="3">The sequence shown here is derived from an EMBL/GenBank/DDBJ whole genome shotgun (WGS) entry which is preliminary data.</text>
</comment>
<dbReference type="InterPro" id="IPR009057">
    <property type="entry name" value="Homeodomain-like_sf"/>
</dbReference>
<reference evidence="3 4" key="1">
    <citation type="submission" date="2023-02" db="EMBL/GenBank/DDBJ databases">
        <title>LHISI_Scaffold_Assembly.</title>
        <authorList>
            <person name="Stuart O.P."/>
            <person name="Cleave R."/>
            <person name="Magrath M.J.L."/>
            <person name="Mikheyev A.S."/>
        </authorList>
    </citation>
    <scope>NUCLEOTIDE SEQUENCE [LARGE SCALE GENOMIC DNA]</scope>
    <source>
        <strain evidence="3">Daus_M_001</strain>
        <tissue evidence="3">Leg muscle</tissue>
    </source>
</reference>
<gene>
    <name evidence="3" type="ORF">PR048_022062</name>
</gene>
<protein>
    <recommendedName>
        <fullName evidence="5">HTH psq-type domain-containing protein</fullName>
    </recommendedName>
</protein>
<evidence type="ECO:0008006" key="5">
    <source>
        <dbReference type="Google" id="ProtNLM"/>
    </source>
</evidence>
<evidence type="ECO:0000256" key="2">
    <source>
        <dbReference type="SAM" id="MobiDB-lite"/>
    </source>
</evidence>
<keyword evidence="4" id="KW-1185">Reference proteome</keyword>
<name>A0ABQ9GZY7_9NEOP</name>
<dbReference type="EMBL" id="JARBHB010000008">
    <property type="protein sequence ID" value="KAJ8877607.1"/>
    <property type="molecule type" value="Genomic_DNA"/>
</dbReference>
<evidence type="ECO:0000313" key="4">
    <source>
        <dbReference type="Proteomes" id="UP001159363"/>
    </source>
</evidence>
<sequence>MSMKYRQYEGRDLLTAVKLVREAKYSVYKASKECNVPCSTLKDFLKRNEDEEVVEQCLPKLRKTFALSAEQEQRIVNYIISMQELGFGLRVIQIRKLAYKLADGDASEKSNPFNKEEEAAGEW</sequence>
<comment type="subcellular location">
    <subcellularLocation>
        <location evidence="1">Nucleus</location>
    </subcellularLocation>
</comment>
<feature type="region of interest" description="Disordered" evidence="2">
    <location>
        <begin position="104"/>
        <end position="123"/>
    </location>
</feature>
<evidence type="ECO:0000313" key="3">
    <source>
        <dbReference type="EMBL" id="KAJ8877607.1"/>
    </source>
</evidence>
<dbReference type="Proteomes" id="UP001159363">
    <property type="component" value="Chromosome 7"/>
</dbReference>
<proteinExistence type="predicted"/>
<evidence type="ECO:0000256" key="1">
    <source>
        <dbReference type="ARBA" id="ARBA00004123"/>
    </source>
</evidence>
<dbReference type="Gene3D" id="1.10.10.60">
    <property type="entry name" value="Homeodomain-like"/>
    <property type="match status" value="1"/>
</dbReference>